<proteinExistence type="predicted"/>
<dbReference type="AlphaFoldDB" id="A0A1I1TT63"/>
<keyword evidence="3 6" id="KW-0812">Transmembrane</keyword>
<evidence type="ECO:0000259" key="7">
    <source>
        <dbReference type="Pfam" id="PF12698"/>
    </source>
</evidence>
<gene>
    <name evidence="8" type="ORF">SAMN05216238_102344</name>
</gene>
<dbReference type="Proteomes" id="UP000199474">
    <property type="component" value="Unassembled WGS sequence"/>
</dbReference>
<sequence>MKQIITTRLMHWKKQWVSLVFWLLFPLLATICITLIAAALQDDTNVPVGVVLEEDTDASRELVEEVRRAPFIRLKLLNQDEALYELEKHELDSVFVIHEGFKENIQEDNRNKLITSYQSDLSFAYQPVKEMIISYVQQETGRVKAAFTVNQLEQEYNSQANWTFEEIVAKSKEIQKNENLLNTDFSFPESPAETTQNTRLFSIWGLWGVFNLLSTWLLFDWVIKEKRSKAILRLAFTRFSLKAYLIQNFLHYFILILLTDLLSAVIFYWMFGEWISIANILIYRFFAAAAAFLVAHLFSNTFVYYTSAFAFVLIVSIGSGAILPASFIGGLAWFDLINPLAPLLSGEYISLWTVLITIFAFLWIIRKDRYHA</sequence>
<keyword evidence="2" id="KW-1003">Cell membrane</keyword>
<dbReference type="PANTHER" id="PTHR30294">
    <property type="entry name" value="MEMBRANE COMPONENT OF ABC TRANSPORTER YHHJ-RELATED"/>
    <property type="match status" value="1"/>
</dbReference>
<reference evidence="9" key="1">
    <citation type="submission" date="2016-10" db="EMBL/GenBank/DDBJ databases">
        <authorList>
            <person name="Varghese N."/>
            <person name="Submissions S."/>
        </authorList>
    </citation>
    <scope>NUCLEOTIDE SEQUENCE [LARGE SCALE GENOMIC DNA]</scope>
    <source>
        <strain evidence="9">DSM 22530</strain>
    </source>
</reference>
<dbReference type="STRING" id="640948.SAMN05216238_102344"/>
<evidence type="ECO:0000256" key="6">
    <source>
        <dbReference type="SAM" id="Phobius"/>
    </source>
</evidence>
<evidence type="ECO:0000256" key="5">
    <source>
        <dbReference type="ARBA" id="ARBA00023136"/>
    </source>
</evidence>
<keyword evidence="4 6" id="KW-1133">Transmembrane helix</keyword>
<dbReference type="RefSeq" id="WP_090081717.1">
    <property type="nucleotide sequence ID" value="NZ_FOMR01000002.1"/>
</dbReference>
<dbReference type="GO" id="GO:0140359">
    <property type="term" value="F:ABC-type transporter activity"/>
    <property type="evidence" value="ECO:0007669"/>
    <property type="project" value="InterPro"/>
</dbReference>
<dbReference type="GO" id="GO:0005886">
    <property type="term" value="C:plasma membrane"/>
    <property type="evidence" value="ECO:0007669"/>
    <property type="project" value="UniProtKB-SubCell"/>
</dbReference>
<evidence type="ECO:0000256" key="4">
    <source>
        <dbReference type="ARBA" id="ARBA00022989"/>
    </source>
</evidence>
<keyword evidence="5 6" id="KW-0472">Membrane</keyword>
<feature type="transmembrane region" description="Helical" evidence="6">
    <location>
        <begin position="277"/>
        <end position="295"/>
    </location>
</feature>
<feature type="transmembrane region" description="Helical" evidence="6">
    <location>
        <begin position="20"/>
        <end position="40"/>
    </location>
</feature>
<evidence type="ECO:0000313" key="9">
    <source>
        <dbReference type="Proteomes" id="UP000199474"/>
    </source>
</evidence>
<comment type="subcellular location">
    <subcellularLocation>
        <location evidence="1">Cell membrane</location>
        <topology evidence="1">Multi-pass membrane protein</topology>
    </subcellularLocation>
</comment>
<feature type="transmembrane region" description="Helical" evidence="6">
    <location>
        <begin position="302"/>
        <end position="328"/>
    </location>
</feature>
<dbReference type="InterPro" id="IPR051449">
    <property type="entry name" value="ABC-2_transporter_component"/>
</dbReference>
<keyword evidence="9" id="KW-1185">Reference proteome</keyword>
<evidence type="ECO:0000256" key="2">
    <source>
        <dbReference type="ARBA" id="ARBA00022475"/>
    </source>
</evidence>
<feature type="domain" description="ABC-2 type transporter transmembrane" evidence="7">
    <location>
        <begin position="17"/>
        <end position="344"/>
    </location>
</feature>
<organism evidence="8 9">
    <name type="scientific">Lentibacillus persicus</name>
    <dbReference type="NCBI Taxonomy" id="640948"/>
    <lineage>
        <taxon>Bacteria</taxon>
        <taxon>Bacillati</taxon>
        <taxon>Bacillota</taxon>
        <taxon>Bacilli</taxon>
        <taxon>Bacillales</taxon>
        <taxon>Bacillaceae</taxon>
        <taxon>Lentibacillus</taxon>
    </lineage>
</organism>
<protein>
    <submittedName>
        <fullName evidence="8">ABC-2 type transport system permease protein</fullName>
    </submittedName>
</protein>
<evidence type="ECO:0000256" key="3">
    <source>
        <dbReference type="ARBA" id="ARBA00022692"/>
    </source>
</evidence>
<dbReference type="EMBL" id="FOMR01000002">
    <property type="protein sequence ID" value="SFD59653.1"/>
    <property type="molecule type" value="Genomic_DNA"/>
</dbReference>
<evidence type="ECO:0000313" key="8">
    <source>
        <dbReference type="EMBL" id="SFD59653.1"/>
    </source>
</evidence>
<feature type="transmembrane region" description="Helical" evidence="6">
    <location>
        <begin position="244"/>
        <end position="271"/>
    </location>
</feature>
<evidence type="ECO:0000256" key="1">
    <source>
        <dbReference type="ARBA" id="ARBA00004651"/>
    </source>
</evidence>
<dbReference type="OrthoDB" id="2417739at2"/>
<dbReference type="PANTHER" id="PTHR30294:SF29">
    <property type="entry name" value="MULTIDRUG ABC TRANSPORTER PERMEASE YBHS-RELATED"/>
    <property type="match status" value="1"/>
</dbReference>
<feature type="transmembrane region" description="Helical" evidence="6">
    <location>
        <begin position="348"/>
        <end position="365"/>
    </location>
</feature>
<dbReference type="Pfam" id="PF12698">
    <property type="entry name" value="ABC2_membrane_3"/>
    <property type="match status" value="1"/>
</dbReference>
<feature type="transmembrane region" description="Helical" evidence="6">
    <location>
        <begin position="201"/>
        <end position="223"/>
    </location>
</feature>
<dbReference type="InterPro" id="IPR013525">
    <property type="entry name" value="ABC2_TM"/>
</dbReference>
<accession>A0A1I1TT63</accession>
<dbReference type="Gene3D" id="3.40.1710.10">
    <property type="entry name" value="abc type-2 transporter like domain"/>
    <property type="match status" value="1"/>
</dbReference>
<name>A0A1I1TT63_9BACI</name>